<comment type="caution">
    <text evidence="1">The sequence shown here is derived from an EMBL/GenBank/DDBJ whole genome shotgun (WGS) entry which is preliminary data.</text>
</comment>
<dbReference type="Proteomes" id="UP000238479">
    <property type="component" value="Chromosome 6"/>
</dbReference>
<dbReference type="AlphaFoldDB" id="A0A2P6PJA0"/>
<protein>
    <submittedName>
        <fullName evidence="1">Uncharacterized protein</fullName>
    </submittedName>
</protein>
<proteinExistence type="predicted"/>
<sequence>MLVLIQEKIARPFLNDHGCLKRVLVVHEQPPLVEINRLILCQRRQEQHDAAYT</sequence>
<reference evidence="1 2" key="1">
    <citation type="journal article" date="2018" name="Nat. Genet.">
        <title>The Rosa genome provides new insights in the design of modern roses.</title>
        <authorList>
            <person name="Bendahmane M."/>
        </authorList>
    </citation>
    <scope>NUCLEOTIDE SEQUENCE [LARGE SCALE GENOMIC DNA]</scope>
    <source>
        <strain evidence="2">cv. Old Blush</strain>
    </source>
</reference>
<evidence type="ECO:0000313" key="2">
    <source>
        <dbReference type="Proteomes" id="UP000238479"/>
    </source>
</evidence>
<dbReference type="EMBL" id="PDCK01000044">
    <property type="protein sequence ID" value="PRQ22000.1"/>
    <property type="molecule type" value="Genomic_DNA"/>
</dbReference>
<name>A0A2P6PJA0_ROSCH</name>
<keyword evidence="2" id="KW-1185">Reference proteome</keyword>
<dbReference type="Gramene" id="PRQ22000">
    <property type="protein sequence ID" value="PRQ22000"/>
    <property type="gene ID" value="RchiOBHm_Chr6g0245471"/>
</dbReference>
<organism evidence="1 2">
    <name type="scientific">Rosa chinensis</name>
    <name type="common">China rose</name>
    <dbReference type="NCBI Taxonomy" id="74649"/>
    <lineage>
        <taxon>Eukaryota</taxon>
        <taxon>Viridiplantae</taxon>
        <taxon>Streptophyta</taxon>
        <taxon>Embryophyta</taxon>
        <taxon>Tracheophyta</taxon>
        <taxon>Spermatophyta</taxon>
        <taxon>Magnoliopsida</taxon>
        <taxon>eudicotyledons</taxon>
        <taxon>Gunneridae</taxon>
        <taxon>Pentapetalae</taxon>
        <taxon>rosids</taxon>
        <taxon>fabids</taxon>
        <taxon>Rosales</taxon>
        <taxon>Rosaceae</taxon>
        <taxon>Rosoideae</taxon>
        <taxon>Rosoideae incertae sedis</taxon>
        <taxon>Rosa</taxon>
    </lineage>
</organism>
<gene>
    <name evidence="1" type="ORF">RchiOBHm_Chr6g0245471</name>
</gene>
<accession>A0A2P6PJA0</accession>
<evidence type="ECO:0000313" key="1">
    <source>
        <dbReference type="EMBL" id="PRQ22000.1"/>
    </source>
</evidence>